<dbReference type="KEGG" id="nai:NECAME_13275"/>
<evidence type="ECO:0000313" key="2">
    <source>
        <dbReference type="Proteomes" id="UP000053676"/>
    </source>
</evidence>
<reference evidence="2" key="1">
    <citation type="journal article" date="2014" name="Nat. Genet.">
        <title>Genome of the human hookworm Necator americanus.</title>
        <authorList>
            <person name="Tang Y.T."/>
            <person name="Gao X."/>
            <person name="Rosa B.A."/>
            <person name="Abubucker S."/>
            <person name="Hallsworth-Pepin K."/>
            <person name="Martin J."/>
            <person name="Tyagi R."/>
            <person name="Heizer E."/>
            <person name="Zhang X."/>
            <person name="Bhonagiri-Palsikar V."/>
            <person name="Minx P."/>
            <person name="Warren W.C."/>
            <person name="Wang Q."/>
            <person name="Zhan B."/>
            <person name="Hotez P.J."/>
            <person name="Sternberg P.W."/>
            <person name="Dougall A."/>
            <person name="Gaze S.T."/>
            <person name="Mulvenna J."/>
            <person name="Sotillo J."/>
            <person name="Ranganathan S."/>
            <person name="Rabelo E.M."/>
            <person name="Wilson R.K."/>
            <person name="Felgner P.L."/>
            <person name="Bethony J."/>
            <person name="Hawdon J.M."/>
            <person name="Gasser R.B."/>
            <person name="Loukas A."/>
            <person name="Mitreva M."/>
        </authorList>
    </citation>
    <scope>NUCLEOTIDE SEQUENCE [LARGE SCALE GENOMIC DNA]</scope>
</reference>
<name>W2SYL8_NECAM</name>
<accession>W2SYL8</accession>
<proteinExistence type="predicted"/>
<dbReference type="Gene3D" id="3.30.420.10">
    <property type="entry name" value="Ribonuclease H-like superfamily/Ribonuclease H"/>
    <property type="match status" value="1"/>
</dbReference>
<dbReference type="OrthoDB" id="5875593at2759"/>
<dbReference type="AlphaFoldDB" id="W2SYL8"/>
<protein>
    <submittedName>
        <fullName evidence="1">Uncharacterized protein</fullName>
    </submittedName>
</protein>
<dbReference type="EMBL" id="KI660395">
    <property type="protein sequence ID" value="ETN74011.1"/>
    <property type="molecule type" value="Genomic_DNA"/>
</dbReference>
<evidence type="ECO:0000313" key="1">
    <source>
        <dbReference type="EMBL" id="ETN74011.1"/>
    </source>
</evidence>
<dbReference type="InterPro" id="IPR036397">
    <property type="entry name" value="RNaseH_sf"/>
</dbReference>
<keyword evidence="2" id="KW-1185">Reference proteome</keyword>
<dbReference type="Proteomes" id="UP000053676">
    <property type="component" value="Unassembled WGS sequence"/>
</dbReference>
<dbReference type="GO" id="GO:0003676">
    <property type="term" value="F:nucleic acid binding"/>
    <property type="evidence" value="ECO:0007669"/>
    <property type="project" value="InterPro"/>
</dbReference>
<sequence>MDPSHNKGSVFEFSTKGEVETVIFTDEKKFNVDSPDGYRHYWRDLRTAAWVPSQIITSDY</sequence>
<gene>
    <name evidence="1" type="ORF">NECAME_13275</name>
</gene>
<organism evidence="1 2">
    <name type="scientific">Necator americanus</name>
    <name type="common">Human hookworm</name>
    <dbReference type="NCBI Taxonomy" id="51031"/>
    <lineage>
        <taxon>Eukaryota</taxon>
        <taxon>Metazoa</taxon>
        <taxon>Ecdysozoa</taxon>
        <taxon>Nematoda</taxon>
        <taxon>Chromadorea</taxon>
        <taxon>Rhabditida</taxon>
        <taxon>Rhabditina</taxon>
        <taxon>Rhabditomorpha</taxon>
        <taxon>Strongyloidea</taxon>
        <taxon>Ancylostomatidae</taxon>
        <taxon>Bunostominae</taxon>
        <taxon>Necator</taxon>
    </lineage>
</organism>